<evidence type="ECO:0000256" key="2">
    <source>
        <dbReference type="ARBA" id="ARBA00008276"/>
    </source>
</evidence>
<dbReference type="FunFam" id="3.40.1190.10:FF:000011">
    <property type="entry name" value="Folylpolyglutamate synthase/dihydrofolate synthase"/>
    <property type="match status" value="1"/>
</dbReference>
<evidence type="ECO:0000313" key="17">
    <source>
        <dbReference type="Proteomes" id="UP000050502"/>
    </source>
</evidence>
<keyword evidence="7 11" id="KW-0067">ATP-binding</keyword>
<dbReference type="InterPro" id="IPR001645">
    <property type="entry name" value="Folylpolyglutamate_synth"/>
</dbReference>
<evidence type="ECO:0000313" key="15">
    <source>
        <dbReference type="EMBL" id="KPL87729.1"/>
    </source>
</evidence>
<sequence>MTYEETRAWLWSLIDFERQPPATRSPYKLDRMRALLARLNNPQDAVPTIHITGSKGKGSTASIIESVLRAAGYQTALYTSPHLHTERERIQLAGRAISPEYLAHCAEQVRRAAEQLEGLTFFEAITAIAFLAFAEAAVDVAVIEVGLGGTLDATNTISRPLVSIITPISLEHTHILGDTHALIARDKAGIIKPGRPVVVAPQVEEAWREIANAAQRQNAPLVDVAREWVWARRALSLRGQTIALRHRTRAEWAWDDLPFALLGAHQLVNAATAVAALTTVREEGALTWDDDALRAGLAHVRWPARTEVLNARPFVLVDGAHNDASAQALAETLRDLALNGGVSWDRLWMVFGVSADKDVEAIVRPLRPFATGWIATQARHPRAMPAPRLAERLTAALDPLAVVLPAPDVQTAFTNALDMAGEDGAVIVTGSLFVAAEARALWYNIRP</sequence>
<dbReference type="EMBL" id="BBZA01000137">
    <property type="protein sequence ID" value="GAP63342.1"/>
    <property type="molecule type" value="Genomic_DNA"/>
</dbReference>
<keyword evidence="8" id="KW-0460">Magnesium</keyword>
<comment type="similarity">
    <text evidence="2 11">Belongs to the folylpolyglutamate synthase family.</text>
</comment>
<evidence type="ECO:0000256" key="10">
    <source>
        <dbReference type="ARBA" id="ARBA00047493"/>
    </source>
</evidence>
<dbReference type="GO" id="GO:0008841">
    <property type="term" value="F:dihydrofolate synthase activity"/>
    <property type="evidence" value="ECO:0007669"/>
    <property type="project" value="TreeGrafter"/>
</dbReference>
<dbReference type="InterPro" id="IPR004101">
    <property type="entry name" value="Mur_ligase_C"/>
</dbReference>
<dbReference type="GO" id="GO:0046872">
    <property type="term" value="F:metal ion binding"/>
    <property type="evidence" value="ECO:0007669"/>
    <property type="project" value="UniProtKB-KW"/>
</dbReference>
<keyword evidence="16" id="KW-1185">Reference proteome</keyword>
<comment type="caution">
    <text evidence="14">The sequence shown here is derived from an EMBL/GenBank/DDBJ whole genome shotgun (WGS) entry which is preliminary data.</text>
</comment>
<dbReference type="OrthoDB" id="9809356at2"/>
<name>A0A0M8K995_9CHLR</name>
<dbReference type="PATRIC" id="fig|872965.6.peg.1851"/>
<evidence type="ECO:0000313" key="16">
    <source>
        <dbReference type="Proteomes" id="UP000037784"/>
    </source>
</evidence>
<evidence type="ECO:0000313" key="14">
    <source>
        <dbReference type="EMBL" id="GAP63342.1"/>
    </source>
</evidence>
<proteinExistence type="inferred from homology"/>
<dbReference type="Proteomes" id="UP000037784">
    <property type="component" value="Unassembled WGS sequence"/>
</dbReference>
<evidence type="ECO:0000256" key="6">
    <source>
        <dbReference type="ARBA" id="ARBA00022741"/>
    </source>
</evidence>
<evidence type="ECO:0000256" key="4">
    <source>
        <dbReference type="ARBA" id="ARBA00022598"/>
    </source>
</evidence>
<evidence type="ECO:0000259" key="13">
    <source>
        <dbReference type="Pfam" id="PF08245"/>
    </source>
</evidence>
<dbReference type="SUPFAM" id="SSF53623">
    <property type="entry name" value="MurD-like peptide ligases, catalytic domain"/>
    <property type="match status" value="1"/>
</dbReference>
<dbReference type="GO" id="GO:0005524">
    <property type="term" value="F:ATP binding"/>
    <property type="evidence" value="ECO:0007669"/>
    <property type="project" value="UniProtKB-KW"/>
</dbReference>
<dbReference type="NCBIfam" id="TIGR01499">
    <property type="entry name" value="folC"/>
    <property type="match status" value="1"/>
</dbReference>
<comment type="catalytic activity">
    <reaction evidence="10">
        <text>(6S)-5,6,7,8-tetrahydrofolyl-(gamma-L-Glu)(n) + L-glutamate + ATP = (6S)-5,6,7,8-tetrahydrofolyl-(gamma-L-Glu)(n+1) + ADP + phosphate + H(+)</text>
        <dbReference type="Rhea" id="RHEA:10580"/>
        <dbReference type="Rhea" id="RHEA-COMP:14738"/>
        <dbReference type="Rhea" id="RHEA-COMP:14740"/>
        <dbReference type="ChEBI" id="CHEBI:15378"/>
        <dbReference type="ChEBI" id="CHEBI:29985"/>
        <dbReference type="ChEBI" id="CHEBI:30616"/>
        <dbReference type="ChEBI" id="CHEBI:43474"/>
        <dbReference type="ChEBI" id="CHEBI:141005"/>
        <dbReference type="ChEBI" id="CHEBI:456216"/>
        <dbReference type="EC" id="6.3.2.17"/>
    </reaction>
</comment>
<accession>A0A0M8K995</accession>
<dbReference type="InterPro" id="IPR036615">
    <property type="entry name" value="Mur_ligase_C_dom_sf"/>
</dbReference>
<dbReference type="InterPro" id="IPR013221">
    <property type="entry name" value="Mur_ligase_cen"/>
</dbReference>
<dbReference type="Pfam" id="PF08245">
    <property type="entry name" value="Mur_ligase_M"/>
    <property type="match status" value="1"/>
</dbReference>
<evidence type="ECO:0000256" key="8">
    <source>
        <dbReference type="ARBA" id="ARBA00022842"/>
    </source>
</evidence>
<dbReference type="PANTHER" id="PTHR11136:SF0">
    <property type="entry name" value="DIHYDROFOLATE SYNTHETASE-RELATED"/>
    <property type="match status" value="1"/>
</dbReference>
<dbReference type="GO" id="GO:0005737">
    <property type="term" value="C:cytoplasm"/>
    <property type="evidence" value="ECO:0007669"/>
    <property type="project" value="TreeGrafter"/>
</dbReference>
<dbReference type="PIRSF" id="PIRSF001563">
    <property type="entry name" value="Folylpolyglu_synth"/>
    <property type="match status" value="1"/>
</dbReference>
<evidence type="ECO:0000256" key="9">
    <source>
        <dbReference type="ARBA" id="ARBA00030592"/>
    </source>
</evidence>
<evidence type="ECO:0000256" key="11">
    <source>
        <dbReference type="PIRNR" id="PIRNR001563"/>
    </source>
</evidence>
<dbReference type="SUPFAM" id="SSF53244">
    <property type="entry name" value="MurD-like peptide ligases, peptide-binding domain"/>
    <property type="match status" value="1"/>
</dbReference>
<dbReference type="GO" id="GO:0004326">
    <property type="term" value="F:tetrahydrofolylpolyglutamate synthase activity"/>
    <property type="evidence" value="ECO:0007669"/>
    <property type="project" value="UniProtKB-EC"/>
</dbReference>
<dbReference type="InterPro" id="IPR036565">
    <property type="entry name" value="Mur-like_cat_sf"/>
</dbReference>
<reference evidence="14 16" key="1">
    <citation type="journal article" date="2015" name="Genome Announc.">
        <title>Draft Genome Sequence of a Heterotrophic Facultative Anaerobic Thermophilic Bacterium, Ardenticatena maritima Strain 110ST.</title>
        <authorList>
            <person name="Kawaichi S."/>
            <person name="Yoshida T."/>
            <person name="Sako Y."/>
            <person name="Nakamura R."/>
        </authorList>
    </citation>
    <scope>NUCLEOTIDE SEQUENCE [LARGE SCALE GENOMIC DNA]</scope>
    <source>
        <strain evidence="14 16">110S</strain>
    </source>
</reference>
<dbReference type="AlphaFoldDB" id="A0A0M8K995"/>
<organism evidence="14 16">
    <name type="scientific">Ardenticatena maritima</name>
    <dbReference type="NCBI Taxonomy" id="872965"/>
    <lineage>
        <taxon>Bacteria</taxon>
        <taxon>Bacillati</taxon>
        <taxon>Chloroflexota</taxon>
        <taxon>Ardenticatenia</taxon>
        <taxon>Ardenticatenales</taxon>
        <taxon>Ardenticatenaceae</taxon>
        <taxon>Ardenticatena</taxon>
    </lineage>
</organism>
<dbReference type="Gene3D" id="3.40.1190.10">
    <property type="entry name" value="Mur-like, catalytic domain"/>
    <property type="match status" value="1"/>
</dbReference>
<evidence type="ECO:0000256" key="3">
    <source>
        <dbReference type="ARBA" id="ARBA00013025"/>
    </source>
</evidence>
<feature type="domain" description="Mur ligase C-terminal" evidence="12">
    <location>
        <begin position="305"/>
        <end position="431"/>
    </location>
</feature>
<dbReference type="PANTHER" id="PTHR11136">
    <property type="entry name" value="FOLYLPOLYGLUTAMATE SYNTHASE-RELATED"/>
    <property type="match status" value="1"/>
</dbReference>
<dbReference type="Proteomes" id="UP000050502">
    <property type="component" value="Unassembled WGS sequence"/>
</dbReference>
<dbReference type="EC" id="6.3.2.17" evidence="3"/>
<dbReference type="Gene3D" id="3.90.190.20">
    <property type="entry name" value="Mur ligase, C-terminal domain"/>
    <property type="match status" value="1"/>
</dbReference>
<keyword evidence="6 11" id="KW-0547">Nucleotide-binding</keyword>
<gene>
    <name evidence="14" type="primary">folC</name>
    <name evidence="14" type="ORF">ARMA_1765</name>
    <name evidence="15" type="ORF">SE16_09060</name>
</gene>
<dbReference type="STRING" id="872965.SE16_09060"/>
<keyword evidence="4 11" id="KW-0436">Ligase</keyword>
<reference evidence="15 17" key="2">
    <citation type="submission" date="2015-07" db="EMBL/GenBank/DDBJ databases">
        <title>Whole genome sequence of Ardenticatena maritima DSM 23922.</title>
        <authorList>
            <person name="Hemp J."/>
            <person name="Ward L.M."/>
            <person name="Pace L.A."/>
            <person name="Fischer W.W."/>
        </authorList>
    </citation>
    <scope>NUCLEOTIDE SEQUENCE [LARGE SCALE GENOMIC DNA]</scope>
    <source>
        <strain evidence="15 17">110S</strain>
    </source>
</reference>
<evidence type="ECO:0000256" key="7">
    <source>
        <dbReference type="ARBA" id="ARBA00022840"/>
    </source>
</evidence>
<protein>
    <recommendedName>
        <fullName evidence="3">tetrahydrofolate synthase</fullName>
        <ecNumber evidence="3">6.3.2.17</ecNumber>
    </recommendedName>
    <alternativeName>
        <fullName evidence="9">Tetrahydrofolylpolyglutamate synthase</fullName>
    </alternativeName>
</protein>
<reference evidence="16" key="3">
    <citation type="submission" date="2015-08" db="EMBL/GenBank/DDBJ databases">
        <title>Draft Genome Sequence of a Heterotrophic Facultative Anaerobic Bacterium Ardenticatena maritima Strain 110S.</title>
        <authorList>
            <person name="Kawaichi S."/>
            <person name="Yoshida T."/>
            <person name="Sako Y."/>
            <person name="Nakamura R."/>
        </authorList>
    </citation>
    <scope>NUCLEOTIDE SEQUENCE [LARGE SCALE GENOMIC DNA]</scope>
    <source>
        <strain evidence="16">110S</strain>
    </source>
</reference>
<keyword evidence="5" id="KW-0479">Metal-binding</keyword>
<comment type="cofactor">
    <cofactor evidence="1">
        <name>Mg(2+)</name>
        <dbReference type="ChEBI" id="CHEBI:18420"/>
    </cofactor>
</comment>
<dbReference type="InParanoid" id="A0A0M8K995"/>
<evidence type="ECO:0000256" key="5">
    <source>
        <dbReference type="ARBA" id="ARBA00022723"/>
    </source>
</evidence>
<evidence type="ECO:0000256" key="1">
    <source>
        <dbReference type="ARBA" id="ARBA00001946"/>
    </source>
</evidence>
<dbReference type="FunCoup" id="A0A0M8K995">
    <property type="interactions" value="482"/>
</dbReference>
<evidence type="ECO:0000259" key="12">
    <source>
        <dbReference type="Pfam" id="PF02875"/>
    </source>
</evidence>
<dbReference type="EMBL" id="LGKN01000005">
    <property type="protein sequence ID" value="KPL87729.1"/>
    <property type="molecule type" value="Genomic_DNA"/>
</dbReference>
<dbReference type="RefSeq" id="WP_054493188.1">
    <property type="nucleotide sequence ID" value="NZ_BBZA01000137.1"/>
</dbReference>
<feature type="domain" description="Mur ligase central" evidence="13">
    <location>
        <begin position="51"/>
        <end position="276"/>
    </location>
</feature>
<dbReference type="Pfam" id="PF02875">
    <property type="entry name" value="Mur_ligase_C"/>
    <property type="match status" value="1"/>
</dbReference>